<protein>
    <submittedName>
        <fullName evidence="1">Uncharacterized protein</fullName>
    </submittedName>
</protein>
<evidence type="ECO:0000313" key="1">
    <source>
        <dbReference type="EMBL" id="MBB5801192.1"/>
    </source>
</evidence>
<keyword evidence="2" id="KW-1185">Reference proteome</keyword>
<proteinExistence type="predicted"/>
<gene>
    <name evidence="1" type="ORF">F4560_000960</name>
</gene>
<dbReference type="AlphaFoldDB" id="A0A7W9LZ03"/>
<evidence type="ECO:0000313" key="2">
    <source>
        <dbReference type="Proteomes" id="UP000552097"/>
    </source>
</evidence>
<dbReference type="EMBL" id="JACHMO010000001">
    <property type="protein sequence ID" value="MBB5801192.1"/>
    <property type="molecule type" value="Genomic_DNA"/>
</dbReference>
<comment type="caution">
    <text evidence="1">The sequence shown here is derived from an EMBL/GenBank/DDBJ whole genome shotgun (WGS) entry which is preliminary data.</text>
</comment>
<accession>A0A7W9LZ03</accession>
<name>A0A7W9LZ03_9PSEU</name>
<reference evidence="1 2" key="1">
    <citation type="submission" date="2020-08" db="EMBL/GenBank/DDBJ databases">
        <title>Sequencing the genomes of 1000 actinobacteria strains.</title>
        <authorList>
            <person name="Klenk H.-P."/>
        </authorList>
    </citation>
    <scope>NUCLEOTIDE SEQUENCE [LARGE SCALE GENOMIC DNA]</scope>
    <source>
        <strain evidence="1 2">DSM 45486</strain>
    </source>
</reference>
<sequence>MVDGKRLSTTTTDAKRRIGYVPQELALYPRTSRPGRTCASSPAYTACPAGLRPGASTTCSTSWA</sequence>
<organism evidence="1 2">
    <name type="scientific">Saccharothrix ecbatanensis</name>
    <dbReference type="NCBI Taxonomy" id="1105145"/>
    <lineage>
        <taxon>Bacteria</taxon>
        <taxon>Bacillati</taxon>
        <taxon>Actinomycetota</taxon>
        <taxon>Actinomycetes</taxon>
        <taxon>Pseudonocardiales</taxon>
        <taxon>Pseudonocardiaceae</taxon>
        <taxon>Saccharothrix</taxon>
    </lineage>
</organism>
<dbReference type="Proteomes" id="UP000552097">
    <property type="component" value="Unassembled WGS sequence"/>
</dbReference>